<sequence>MGIRLCDSTGVILREFGAQQQVRKDQANAAVFHAGGFRYDVDGRAFCFNEAVPEILRMLSIADARAI</sequence>
<name>V4NZ31_9CAUL</name>
<dbReference type="EMBL" id="AWGB01000047">
    <property type="protein sequence ID" value="ESQ87027.1"/>
    <property type="molecule type" value="Genomic_DNA"/>
</dbReference>
<dbReference type="Proteomes" id="UP000017837">
    <property type="component" value="Unassembled WGS sequence"/>
</dbReference>
<dbReference type="AlphaFoldDB" id="V4NZ31"/>
<evidence type="ECO:0000313" key="1">
    <source>
        <dbReference type="EMBL" id="ESQ87027.1"/>
    </source>
</evidence>
<dbReference type="RefSeq" id="WP_018083444.1">
    <property type="nucleotide sequence ID" value="NZ_AQWM01000032.1"/>
</dbReference>
<dbReference type="PATRIC" id="fig|1121022.4.peg.3576"/>
<organism evidence="1 2">
    <name type="scientific">Asticcacaulis benevestitus DSM 16100 = ATCC BAA-896</name>
    <dbReference type="NCBI Taxonomy" id="1121022"/>
    <lineage>
        <taxon>Bacteria</taxon>
        <taxon>Pseudomonadati</taxon>
        <taxon>Pseudomonadota</taxon>
        <taxon>Alphaproteobacteria</taxon>
        <taxon>Caulobacterales</taxon>
        <taxon>Caulobacteraceae</taxon>
        <taxon>Asticcacaulis</taxon>
    </lineage>
</organism>
<keyword evidence="2" id="KW-1185">Reference proteome</keyword>
<evidence type="ECO:0000313" key="2">
    <source>
        <dbReference type="Proteomes" id="UP000017837"/>
    </source>
</evidence>
<comment type="caution">
    <text evidence="1">The sequence shown here is derived from an EMBL/GenBank/DDBJ whole genome shotgun (WGS) entry which is preliminary data.</text>
</comment>
<protein>
    <submittedName>
        <fullName evidence="1">Uncharacterized protein</fullName>
    </submittedName>
</protein>
<gene>
    <name evidence="1" type="ORF">ABENE_17510</name>
</gene>
<proteinExistence type="predicted"/>
<accession>V4NZ31</accession>
<reference evidence="1 2" key="1">
    <citation type="journal article" date="2014" name="Nature">
        <title>Sequential evolution of bacterial morphology by co-option of a developmental regulator.</title>
        <authorList>
            <person name="Jiang C."/>
            <person name="Brown P.J."/>
            <person name="Ducret A."/>
            <person name="Brun Y.V."/>
        </authorList>
    </citation>
    <scope>NUCLEOTIDE SEQUENCE [LARGE SCALE GENOMIC DNA]</scope>
    <source>
        <strain evidence="1 2">DSM 16100</strain>
    </source>
</reference>